<feature type="compositionally biased region" description="Basic residues" evidence="1">
    <location>
        <begin position="275"/>
        <end position="288"/>
    </location>
</feature>
<proteinExistence type="predicted"/>
<feature type="compositionally biased region" description="Polar residues" evidence="1">
    <location>
        <begin position="291"/>
        <end position="312"/>
    </location>
</feature>
<comment type="caution">
    <text evidence="3">The sequence shown here is derived from an EMBL/GenBank/DDBJ whole genome shotgun (WGS) entry which is preliminary data.</text>
</comment>
<feature type="region of interest" description="Disordered" evidence="1">
    <location>
        <begin position="111"/>
        <end position="133"/>
    </location>
</feature>
<dbReference type="PANTHER" id="PTHR22929">
    <property type="entry name" value="RNA POLYMERASE III TRANSCRIPTION INITIATION FACTOR B"/>
    <property type="match status" value="1"/>
</dbReference>
<dbReference type="InterPro" id="IPR001005">
    <property type="entry name" value="SANT/Myb"/>
</dbReference>
<dbReference type="GO" id="GO:0001156">
    <property type="term" value="F:TFIIIC-class transcription factor complex binding"/>
    <property type="evidence" value="ECO:0000318"/>
    <property type="project" value="GO_Central"/>
</dbReference>
<feature type="compositionally biased region" description="Polar residues" evidence="1">
    <location>
        <begin position="668"/>
        <end position="686"/>
    </location>
</feature>
<dbReference type="CDD" id="cd00167">
    <property type="entry name" value="SANT"/>
    <property type="match status" value="1"/>
</dbReference>
<dbReference type="AlphaFoldDB" id="A0A2C9UZN3"/>
<dbReference type="STRING" id="3983.A0A2C9UZN3"/>
<dbReference type="SUPFAM" id="SSF46689">
    <property type="entry name" value="Homeodomain-like"/>
    <property type="match status" value="1"/>
</dbReference>
<dbReference type="GO" id="GO:0000126">
    <property type="term" value="C:transcription factor TFIIIB complex"/>
    <property type="evidence" value="ECO:0000318"/>
    <property type="project" value="GO_Central"/>
</dbReference>
<dbReference type="GO" id="GO:0070898">
    <property type="term" value="P:RNA polymerase III preinitiation complex assembly"/>
    <property type="evidence" value="ECO:0000318"/>
    <property type="project" value="GO_Central"/>
</dbReference>
<feature type="compositionally biased region" description="Polar residues" evidence="1">
    <location>
        <begin position="57"/>
        <end position="70"/>
    </location>
</feature>
<feature type="compositionally biased region" description="Basic and acidic residues" evidence="1">
    <location>
        <begin position="825"/>
        <end position="840"/>
    </location>
</feature>
<feature type="compositionally biased region" description="Polar residues" evidence="1">
    <location>
        <begin position="38"/>
        <end position="50"/>
    </location>
</feature>
<evidence type="ECO:0000259" key="2">
    <source>
        <dbReference type="PROSITE" id="PS51293"/>
    </source>
</evidence>
<feature type="region of interest" description="Disordered" evidence="1">
    <location>
        <begin position="668"/>
        <end position="687"/>
    </location>
</feature>
<dbReference type="PROSITE" id="PS51293">
    <property type="entry name" value="SANT"/>
    <property type="match status" value="1"/>
</dbReference>
<feature type="compositionally biased region" description="Basic residues" evidence="1">
    <location>
        <begin position="881"/>
        <end position="894"/>
    </location>
</feature>
<dbReference type="EMBL" id="CM004397">
    <property type="protein sequence ID" value="OAY37231.1"/>
    <property type="molecule type" value="Genomic_DNA"/>
</dbReference>
<feature type="compositionally biased region" description="Polar residues" evidence="1">
    <location>
        <begin position="773"/>
        <end position="782"/>
    </location>
</feature>
<reference evidence="4" key="1">
    <citation type="journal article" date="2016" name="Nat. Biotechnol.">
        <title>Sequencing wild and cultivated cassava and related species reveals extensive interspecific hybridization and genetic diversity.</title>
        <authorList>
            <person name="Bredeson J.V."/>
            <person name="Lyons J.B."/>
            <person name="Prochnik S.E."/>
            <person name="Wu G.A."/>
            <person name="Ha C.M."/>
            <person name="Edsinger-Gonzales E."/>
            <person name="Grimwood J."/>
            <person name="Schmutz J."/>
            <person name="Rabbi I.Y."/>
            <person name="Egesi C."/>
            <person name="Nauluvula P."/>
            <person name="Lebot V."/>
            <person name="Ndunguru J."/>
            <person name="Mkamilo G."/>
            <person name="Bart R.S."/>
            <person name="Setter T.L."/>
            <person name="Gleadow R.M."/>
            <person name="Kulakow P."/>
            <person name="Ferguson M.E."/>
            <person name="Rounsley S."/>
            <person name="Rokhsar D.S."/>
        </authorList>
    </citation>
    <scope>NUCLEOTIDE SEQUENCE [LARGE SCALE GENOMIC DNA]</scope>
    <source>
        <strain evidence="4">cv. AM560-2</strain>
    </source>
</reference>
<name>A0A2C9UZN3_MANES</name>
<dbReference type="SMART" id="SM00717">
    <property type="entry name" value="SANT"/>
    <property type="match status" value="1"/>
</dbReference>
<dbReference type="InterPro" id="IPR009057">
    <property type="entry name" value="Homeodomain-like_sf"/>
</dbReference>
<dbReference type="SMR" id="A0A2C9UZN3"/>
<dbReference type="Gene3D" id="1.10.10.60">
    <property type="entry name" value="Homeodomain-like"/>
    <property type="match status" value="1"/>
</dbReference>
<dbReference type="Gramene" id="Manes.11G084700.1.v8.1">
    <property type="protein sequence ID" value="Manes.11G084700.1.v8.1.CDS"/>
    <property type="gene ID" value="Manes.11G084700.v8.1"/>
</dbReference>
<feature type="region of interest" description="Disordered" evidence="1">
    <location>
        <begin position="1060"/>
        <end position="1129"/>
    </location>
</feature>
<feature type="region of interest" description="Disordered" evidence="1">
    <location>
        <begin position="22"/>
        <end position="70"/>
    </location>
</feature>
<dbReference type="InterPro" id="IPR017884">
    <property type="entry name" value="SANT_dom"/>
</dbReference>
<gene>
    <name evidence="3" type="ORF">MANES_11G084700v8</name>
</gene>
<dbReference type="PANTHER" id="PTHR22929:SF0">
    <property type="entry name" value="TRANSCRIPTION FACTOR TFIIIB COMPONENT B'' HOMOLOG"/>
    <property type="match status" value="1"/>
</dbReference>
<feature type="compositionally biased region" description="Basic and acidic residues" evidence="1">
    <location>
        <begin position="198"/>
        <end position="211"/>
    </location>
</feature>
<feature type="compositionally biased region" description="Acidic residues" evidence="1">
    <location>
        <begin position="1096"/>
        <end position="1120"/>
    </location>
</feature>
<sequence>MDSDLDSFDDILLEPAVAHAARAAGKFQPRAKPRARKITSTSLPSVLPSNTREKSDSSFPTTLDTTKPVQSVNPLDDRLISPVDSSLVLPSIVLGSEELLENNKNNLKCEPLNSSTQTVGRREDLASPDSLPSEFVVTDSSNNGYSNFLFIEAGSSRLDLDPVDVVVPDTTSSKDVTGNGSKVPVSLSMTTLDVAGEPWKDNDRLSPHEKGSSVTSNLSPARAENAGSVAASLDGNGELNSSLLKSVEDVDSLGFDLDQPDIMFPECHASDSRAGKKFQPKVRSHRRKEISGSSMEQPATVAAVNSHTTQPVESVLTMDKPVDPVCPSSPNLDNESNEPSKENEVLLPHDNNLELVSPSSKEFMPKGDMSSKEAYLAGLDSNFGQKPSGVADSPIEVNSLGLDLDPFADIVLPPAISNARAGGKFQPRGKARPRKVTSESNSFAVSGATVEGPASVVSTVSDNLQSAKFIDVGDGRLMDSVYSTLTTMKSMESKEALRNDDCTNSGVLLFKVDRSSGLENSSHLVASDALHIGDIDRDPHSGLGKSIGENADIFSGLEYIHDFVTQSPRTEIPLPASSDGTEEHSRFPAQISVNSSAPGACNEATENVVTCNEAAVEIDNGKPQSDFQEPGSFPDFESPGILSESAIALECCTRNTQPKSMVQNGKEIPSTSILPDASPPNTQIDPSESVYIDVGSIPTFPSEDVLDYSSISFGNFIPADPTRSEFPVNEERTNLAETSCSSDLNILHHEDVSTVPAKESSKDRKRKSSSASYLAQNESVKSARQLRKRTIASQVVDGPEDEAQDSDGFPSEHRNSSIADGDIDYDYRVDEDNDNEDKVENTSSSRRASKKSKKPMAEQEKKPVSRRKRKNDAPEQPNQQSRKKFSHSTRRKSRLKDLLSIPEDEIDYQKMPFKDIILLAGYKEDLAIKEAKASKNSTKKSSTNSLHGEEEDDTVTSEQDGGVADDQSNSLFNCHSFMDKTPTARWSKQDTELFYEGIRQFGTDLSMIQQLFPGRTRHQIKLKYKKEERQHPLRLSEALSNRAKDHSYFEKVMEQLQQVAAQEERESNRGNSVSLTDDEEAQLNPETNEEVAKSDEQDEDVTVDQDGDPLKYDEDDDDFDIWGSYKSEY</sequence>
<dbReference type="Pfam" id="PF15963">
    <property type="entry name" value="Myb_DNA-bind_7"/>
    <property type="match status" value="1"/>
</dbReference>
<feature type="region of interest" description="Disordered" evidence="1">
    <location>
        <begin position="271"/>
        <end position="346"/>
    </location>
</feature>
<evidence type="ECO:0000256" key="1">
    <source>
        <dbReference type="SAM" id="MobiDB-lite"/>
    </source>
</evidence>
<feature type="compositionally biased region" description="Low complexity" evidence="1">
    <location>
        <begin position="934"/>
        <end position="945"/>
    </location>
</feature>
<organism evidence="3 4">
    <name type="scientific">Manihot esculenta</name>
    <name type="common">Cassava</name>
    <name type="synonym">Jatropha manihot</name>
    <dbReference type="NCBI Taxonomy" id="3983"/>
    <lineage>
        <taxon>Eukaryota</taxon>
        <taxon>Viridiplantae</taxon>
        <taxon>Streptophyta</taxon>
        <taxon>Embryophyta</taxon>
        <taxon>Tracheophyta</taxon>
        <taxon>Spermatophyta</taxon>
        <taxon>Magnoliopsida</taxon>
        <taxon>eudicotyledons</taxon>
        <taxon>Gunneridae</taxon>
        <taxon>Pentapetalae</taxon>
        <taxon>rosids</taxon>
        <taxon>fabids</taxon>
        <taxon>Malpighiales</taxon>
        <taxon>Euphorbiaceae</taxon>
        <taxon>Crotonoideae</taxon>
        <taxon>Manihoteae</taxon>
        <taxon>Manihot</taxon>
    </lineage>
</organism>
<evidence type="ECO:0000313" key="4">
    <source>
        <dbReference type="Proteomes" id="UP000091857"/>
    </source>
</evidence>
<feature type="region of interest" description="Disordered" evidence="1">
    <location>
        <begin position="197"/>
        <end position="227"/>
    </location>
</feature>
<feature type="region of interest" description="Disordered" evidence="1">
    <location>
        <begin position="932"/>
        <end position="969"/>
    </location>
</feature>
<feature type="region of interest" description="Disordered" evidence="1">
    <location>
        <begin position="751"/>
        <end position="896"/>
    </location>
</feature>
<evidence type="ECO:0000313" key="3">
    <source>
        <dbReference type="EMBL" id="OAY37231.1"/>
    </source>
</evidence>
<keyword evidence="4" id="KW-1185">Reference proteome</keyword>
<accession>A0A2C9UZN3</accession>
<protein>
    <recommendedName>
        <fullName evidence="2">SANT domain-containing protein</fullName>
    </recommendedName>
</protein>
<dbReference type="Proteomes" id="UP000091857">
    <property type="component" value="Chromosome 11"/>
</dbReference>
<dbReference type="InterPro" id="IPR039467">
    <property type="entry name" value="TFIIIB_B''_Myb"/>
</dbReference>
<feature type="domain" description="SANT" evidence="2">
    <location>
        <begin position="981"/>
        <end position="1029"/>
    </location>
</feature>
<feature type="region of interest" description="Disordered" evidence="1">
    <location>
        <begin position="421"/>
        <end position="441"/>
    </location>
</feature>